<reference evidence="5" key="1">
    <citation type="submission" date="2021-01" db="EMBL/GenBank/DDBJ databases">
        <authorList>
            <person name="Kaushik A."/>
        </authorList>
    </citation>
    <scope>NUCLEOTIDE SEQUENCE</scope>
    <source>
        <strain evidence="5">AG1-1C</strain>
    </source>
</reference>
<feature type="domain" description="Zn(2)-C6 fungal-type" evidence="4">
    <location>
        <begin position="14"/>
        <end position="42"/>
    </location>
</feature>
<dbReference type="Pfam" id="PF11951">
    <property type="entry name" value="Fungal_trans_2"/>
    <property type="match status" value="1"/>
</dbReference>
<dbReference type="SMART" id="SM00066">
    <property type="entry name" value="GAL4"/>
    <property type="match status" value="1"/>
</dbReference>
<dbReference type="Proteomes" id="UP000663846">
    <property type="component" value="Unassembled WGS sequence"/>
</dbReference>
<dbReference type="PROSITE" id="PS50048">
    <property type="entry name" value="ZN2_CY6_FUNGAL_2"/>
    <property type="match status" value="1"/>
</dbReference>
<dbReference type="Pfam" id="PF00172">
    <property type="entry name" value="Zn_clus"/>
    <property type="match status" value="1"/>
</dbReference>
<dbReference type="PANTHER" id="PTHR37534">
    <property type="entry name" value="TRANSCRIPTIONAL ACTIVATOR PROTEIN UGA3"/>
    <property type="match status" value="1"/>
</dbReference>
<dbReference type="Gene3D" id="4.10.240.10">
    <property type="entry name" value="Zn(2)-C6 fungal-type DNA-binding domain"/>
    <property type="match status" value="1"/>
</dbReference>
<dbReference type="InterPro" id="IPR036864">
    <property type="entry name" value="Zn2-C6_fun-type_DNA-bd_sf"/>
</dbReference>
<accession>A0A8H2WRJ3</accession>
<dbReference type="AlphaFoldDB" id="A0A8H2WRJ3"/>
<organism evidence="5 6">
    <name type="scientific">Rhizoctonia solani</name>
    <dbReference type="NCBI Taxonomy" id="456999"/>
    <lineage>
        <taxon>Eukaryota</taxon>
        <taxon>Fungi</taxon>
        <taxon>Dikarya</taxon>
        <taxon>Basidiomycota</taxon>
        <taxon>Agaricomycotina</taxon>
        <taxon>Agaricomycetes</taxon>
        <taxon>Cantharellales</taxon>
        <taxon>Ceratobasidiaceae</taxon>
        <taxon>Rhizoctonia</taxon>
    </lineage>
</organism>
<dbReference type="CDD" id="cd00067">
    <property type="entry name" value="GAL4"/>
    <property type="match status" value="1"/>
</dbReference>
<comment type="caution">
    <text evidence="5">The sequence shown here is derived from an EMBL/GenBank/DDBJ whole genome shotgun (WGS) entry which is preliminary data.</text>
</comment>
<dbReference type="EMBL" id="CAJMWS010000304">
    <property type="protein sequence ID" value="CAE6402542.1"/>
    <property type="molecule type" value="Genomic_DNA"/>
</dbReference>
<sequence>MSRIVSKPGPPRTSCFTCRRRRKKCDMSKPYCERCLKGGHECLGYEDVRLRWGTRRRDPRDPVPSRLKPLSSAAPVETTRIETLDSVTLPSTENRPTLMTADTGRDSRPSILGVALLYNMNKPVSSANGGCVTTEPEFSGFDCSWPQDKTTLSACSSALTRRSFSDTKITSNYTSRTIEGLCQSIPPSVDATQMIKENHLLRVVNEYGVRRVDCWFSPLPITRNSVLTRVAVSKKMTWLLPLGATLFFWTLGQSNQTQDPRVHGYIGWVNKLEQKIASDSRNIIQQNDMADHLMIELEIVFFKFALADSVSGYISLQKTLPRFLQLVAVDSGLYMERPNGNLAVSFLRALTSPKYELRRFVIYDTVAALVLGVPPLVDYGYDEEFDCGFDWIRGIPVALAEVISQVNSWRAGSGRALDNWETLEMRVLAWKAPSGMRDEISAVENARAAVLESWKHVALIYIYMGMCGVSSHDSGVQAAVYRIVELGEAMSNSPIGVHMLTQYIVAGLAARLEKHRIVLYEKLLSLRDTRVWLFHGPQFGQVLYGLWHGTGVGGAPIMWEDYVRSRWAIIPI</sequence>
<evidence type="ECO:0000313" key="5">
    <source>
        <dbReference type="EMBL" id="CAE6402542.1"/>
    </source>
</evidence>
<dbReference type="InterPro" id="IPR001138">
    <property type="entry name" value="Zn2Cys6_DnaBD"/>
</dbReference>
<dbReference type="GO" id="GO:0000981">
    <property type="term" value="F:DNA-binding transcription factor activity, RNA polymerase II-specific"/>
    <property type="evidence" value="ECO:0007669"/>
    <property type="project" value="InterPro"/>
</dbReference>
<evidence type="ECO:0000313" key="6">
    <source>
        <dbReference type="Proteomes" id="UP000663846"/>
    </source>
</evidence>
<proteinExistence type="predicted"/>
<dbReference type="InterPro" id="IPR021858">
    <property type="entry name" value="Fun_TF"/>
</dbReference>
<gene>
    <name evidence="5" type="ORF">RDB_LOCUS57397</name>
</gene>
<keyword evidence="2" id="KW-0539">Nucleus</keyword>
<name>A0A8H2WRJ3_9AGAM</name>
<dbReference type="PROSITE" id="PS00463">
    <property type="entry name" value="ZN2_CY6_FUNGAL_1"/>
    <property type="match status" value="1"/>
</dbReference>
<dbReference type="GO" id="GO:0005634">
    <property type="term" value="C:nucleus"/>
    <property type="evidence" value="ECO:0007669"/>
    <property type="project" value="UniProtKB-SubCell"/>
</dbReference>
<evidence type="ECO:0000256" key="2">
    <source>
        <dbReference type="ARBA" id="ARBA00023242"/>
    </source>
</evidence>
<evidence type="ECO:0000256" key="1">
    <source>
        <dbReference type="ARBA" id="ARBA00004123"/>
    </source>
</evidence>
<dbReference type="SUPFAM" id="SSF57701">
    <property type="entry name" value="Zn2/Cys6 DNA-binding domain"/>
    <property type="match status" value="1"/>
</dbReference>
<dbReference type="GO" id="GO:0008270">
    <property type="term" value="F:zinc ion binding"/>
    <property type="evidence" value="ECO:0007669"/>
    <property type="project" value="InterPro"/>
</dbReference>
<dbReference type="PANTHER" id="PTHR37534:SF46">
    <property type="entry name" value="ZN(II)2CYS6 TRANSCRIPTION FACTOR (EUROFUNG)"/>
    <property type="match status" value="1"/>
</dbReference>
<protein>
    <recommendedName>
        <fullName evidence="4">Zn(2)-C6 fungal-type domain-containing protein</fullName>
    </recommendedName>
</protein>
<feature type="region of interest" description="Disordered" evidence="3">
    <location>
        <begin position="55"/>
        <end position="76"/>
    </location>
</feature>
<evidence type="ECO:0000256" key="3">
    <source>
        <dbReference type="SAM" id="MobiDB-lite"/>
    </source>
</evidence>
<comment type="subcellular location">
    <subcellularLocation>
        <location evidence="1">Nucleus</location>
    </subcellularLocation>
</comment>
<evidence type="ECO:0000259" key="4">
    <source>
        <dbReference type="PROSITE" id="PS50048"/>
    </source>
</evidence>